<reference evidence="1 2" key="1">
    <citation type="journal article" date="2022" name="Hortic Res">
        <title>A haplotype resolved chromosomal level avocado genome allows analysis of novel avocado genes.</title>
        <authorList>
            <person name="Nath O."/>
            <person name="Fletcher S.J."/>
            <person name="Hayward A."/>
            <person name="Shaw L.M."/>
            <person name="Masouleh A.K."/>
            <person name="Furtado A."/>
            <person name="Henry R.J."/>
            <person name="Mitter N."/>
        </authorList>
    </citation>
    <scope>NUCLEOTIDE SEQUENCE [LARGE SCALE GENOMIC DNA]</scope>
    <source>
        <strain evidence="2">cv. Hass</strain>
    </source>
</reference>
<evidence type="ECO:0000313" key="1">
    <source>
        <dbReference type="EMBL" id="KAJ8625911.1"/>
    </source>
</evidence>
<name>A0ACC2KYE3_PERAE</name>
<comment type="caution">
    <text evidence="1">The sequence shown here is derived from an EMBL/GenBank/DDBJ whole genome shotgun (WGS) entry which is preliminary data.</text>
</comment>
<sequence length="98" mass="10734">MIRTPFPFHGARSNKCVEREAIGPTSIDLTEAPEEEVEEAEEGNDACEETSGGGAAWPTEVLDGGRHHDDRSRPARWVHDVSDQAGRSSPSYAKQTQE</sequence>
<dbReference type="EMBL" id="CM056814">
    <property type="protein sequence ID" value="KAJ8625911.1"/>
    <property type="molecule type" value="Genomic_DNA"/>
</dbReference>
<proteinExistence type="predicted"/>
<organism evidence="1 2">
    <name type="scientific">Persea americana</name>
    <name type="common">Avocado</name>
    <dbReference type="NCBI Taxonomy" id="3435"/>
    <lineage>
        <taxon>Eukaryota</taxon>
        <taxon>Viridiplantae</taxon>
        <taxon>Streptophyta</taxon>
        <taxon>Embryophyta</taxon>
        <taxon>Tracheophyta</taxon>
        <taxon>Spermatophyta</taxon>
        <taxon>Magnoliopsida</taxon>
        <taxon>Magnoliidae</taxon>
        <taxon>Laurales</taxon>
        <taxon>Lauraceae</taxon>
        <taxon>Persea</taxon>
    </lineage>
</organism>
<dbReference type="Proteomes" id="UP001234297">
    <property type="component" value="Chromosome 6"/>
</dbReference>
<keyword evidence="2" id="KW-1185">Reference proteome</keyword>
<protein>
    <submittedName>
        <fullName evidence="1">Uncharacterized protein</fullName>
    </submittedName>
</protein>
<evidence type="ECO:0000313" key="2">
    <source>
        <dbReference type="Proteomes" id="UP001234297"/>
    </source>
</evidence>
<gene>
    <name evidence="1" type="ORF">MRB53_019218</name>
</gene>
<accession>A0ACC2KYE3</accession>